<evidence type="ECO:0000256" key="4">
    <source>
        <dbReference type="ARBA" id="ARBA00023163"/>
    </source>
</evidence>
<dbReference type="NCBIfam" id="TIGR00229">
    <property type="entry name" value="sensory_box"/>
    <property type="match status" value="1"/>
</dbReference>
<name>A0A383REK9_PAEAL</name>
<dbReference type="CDD" id="cd00130">
    <property type="entry name" value="PAS"/>
    <property type="match status" value="1"/>
</dbReference>
<dbReference type="SUPFAM" id="SSF46689">
    <property type="entry name" value="Homeodomain-like"/>
    <property type="match status" value="1"/>
</dbReference>
<reference evidence="8" key="1">
    <citation type="submission" date="2018-08" db="EMBL/GenBank/DDBJ databases">
        <authorList>
            <person name="Chevrot R."/>
        </authorList>
    </citation>
    <scope>NUCLEOTIDE SEQUENCE [LARGE SCALE GENOMIC DNA]</scope>
</reference>
<evidence type="ECO:0000259" key="6">
    <source>
        <dbReference type="PROSITE" id="PS50112"/>
    </source>
</evidence>
<keyword evidence="1" id="KW-0547">Nucleotide-binding</keyword>
<dbReference type="PANTHER" id="PTHR32071">
    <property type="entry name" value="TRANSCRIPTIONAL REGULATORY PROTEIN"/>
    <property type="match status" value="1"/>
</dbReference>
<dbReference type="Gene3D" id="3.30.450.20">
    <property type="entry name" value="PAS domain"/>
    <property type="match status" value="1"/>
</dbReference>
<gene>
    <name evidence="7" type="ORF">PBLR_13346</name>
</gene>
<evidence type="ECO:0000259" key="5">
    <source>
        <dbReference type="PROSITE" id="PS50045"/>
    </source>
</evidence>
<dbReference type="PROSITE" id="PS50112">
    <property type="entry name" value="PAS"/>
    <property type="match status" value="1"/>
</dbReference>
<feature type="domain" description="PAS" evidence="6">
    <location>
        <begin position="7"/>
        <end position="62"/>
    </location>
</feature>
<evidence type="ECO:0000256" key="3">
    <source>
        <dbReference type="ARBA" id="ARBA00023015"/>
    </source>
</evidence>
<evidence type="ECO:0000256" key="1">
    <source>
        <dbReference type="ARBA" id="ARBA00022741"/>
    </source>
</evidence>
<organism evidence="7 8">
    <name type="scientific">Paenibacillus alvei</name>
    <name type="common">Bacillus alvei</name>
    <dbReference type="NCBI Taxonomy" id="44250"/>
    <lineage>
        <taxon>Bacteria</taxon>
        <taxon>Bacillati</taxon>
        <taxon>Bacillota</taxon>
        <taxon>Bacilli</taxon>
        <taxon>Bacillales</taxon>
        <taxon>Paenibacillaceae</taxon>
        <taxon>Paenibacillus</taxon>
    </lineage>
</organism>
<dbReference type="Pfam" id="PF25601">
    <property type="entry name" value="AAA_lid_14"/>
    <property type="match status" value="1"/>
</dbReference>
<dbReference type="SMART" id="SM00091">
    <property type="entry name" value="PAS"/>
    <property type="match status" value="1"/>
</dbReference>
<keyword evidence="3" id="KW-0805">Transcription regulation</keyword>
<dbReference type="SUPFAM" id="SSF52540">
    <property type="entry name" value="P-loop containing nucleoside triphosphate hydrolases"/>
    <property type="match status" value="1"/>
</dbReference>
<dbReference type="InterPro" id="IPR058031">
    <property type="entry name" value="AAA_lid_NorR"/>
</dbReference>
<dbReference type="InterPro" id="IPR035965">
    <property type="entry name" value="PAS-like_dom_sf"/>
</dbReference>
<dbReference type="GO" id="GO:0005524">
    <property type="term" value="F:ATP binding"/>
    <property type="evidence" value="ECO:0007669"/>
    <property type="project" value="UniProtKB-KW"/>
</dbReference>
<dbReference type="InterPro" id="IPR009057">
    <property type="entry name" value="Homeodomain-like_sf"/>
</dbReference>
<dbReference type="PROSITE" id="PS50045">
    <property type="entry name" value="SIGMA54_INTERACT_4"/>
    <property type="match status" value="1"/>
</dbReference>
<dbReference type="InterPro" id="IPR002078">
    <property type="entry name" value="Sigma_54_int"/>
</dbReference>
<protein>
    <submittedName>
        <fullName evidence="7">Sigma-54-dependent Fis family transcriptional regulator</fullName>
    </submittedName>
</protein>
<accession>A0A383REK9</accession>
<dbReference type="Pfam" id="PF02954">
    <property type="entry name" value="HTH_8"/>
    <property type="match status" value="1"/>
</dbReference>
<dbReference type="Pfam" id="PF00158">
    <property type="entry name" value="Sigma54_activat"/>
    <property type="match status" value="1"/>
</dbReference>
<dbReference type="Gene3D" id="1.10.8.60">
    <property type="match status" value="1"/>
</dbReference>
<dbReference type="CDD" id="cd00009">
    <property type="entry name" value="AAA"/>
    <property type="match status" value="1"/>
</dbReference>
<dbReference type="SUPFAM" id="SSF55785">
    <property type="entry name" value="PYP-like sensor domain (PAS domain)"/>
    <property type="match status" value="1"/>
</dbReference>
<dbReference type="Gene3D" id="1.10.10.60">
    <property type="entry name" value="Homeodomain-like"/>
    <property type="match status" value="1"/>
</dbReference>
<sequence>MLESQQIQSWLEGVLKATNDAVTIVDPEGTVIYWNGAAERTYGIERTVIVGRKIGDYFQRESIMLLQVMESGQEVREVYHEPRPGMHVMINAIPVFDQDQELMGAISIERNVTQYVKLSAEMVSRPSEEAVTTALLPLSAEKQSSLGALARMKCPLLLTGSAGAGKKSVAKWMHAHCGRGGQFVYVSCSGIPAGLLEAELFGYEGEHPRIGKLELAQNGTLYLKDVHMLPTSVQERLIEALQEGQYVRSGEMESKESVTLDAHVIASIPEDNGEWAGSEGEQTAQLLKEMYYVFQNEHIPSLMERQQELPELSRFYLSEAAEKVGAAIPSLGADAMAAITSYRWPGNMAQLANAMQYALASHLGRGGDGVIVAQDLPDYARLTTLNELTQPELPLSVHSEEMERALISETLQRTKGNKAKAARQLGISRGALYYKMRQYGLEGS</sequence>
<keyword evidence="2" id="KW-0067">ATP-binding</keyword>
<evidence type="ECO:0000313" key="7">
    <source>
        <dbReference type="EMBL" id="SYX84924.1"/>
    </source>
</evidence>
<keyword evidence="4" id="KW-0804">Transcription</keyword>
<dbReference type="AlphaFoldDB" id="A0A383REK9"/>
<feature type="domain" description="Sigma-54 factor interaction" evidence="5">
    <location>
        <begin position="149"/>
        <end position="360"/>
    </location>
</feature>
<dbReference type="GO" id="GO:0043565">
    <property type="term" value="F:sequence-specific DNA binding"/>
    <property type="evidence" value="ECO:0007669"/>
    <property type="project" value="InterPro"/>
</dbReference>
<dbReference type="RefSeq" id="WP_138186711.1">
    <property type="nucleotide sequence ID" value="NZ_LS992241.1"/>
</dbReference>
<dbReference type="InterPro" id="IPR000014">
    <property type="entry name" value="PAS"/>
</dbReference>
<evidence type="ECO:0000313" key="8">
    <source>
        <dbReference type="Proteomes" id="UP000304148"/>
    </source>
</evidence>
<proteinExistence type="predicted"/>
<dbReference type="InterPro" id="IPR027417">
    <property type="entry name" value="P-loop_NTPase"/>
</dbReference>
<dbReference type="PRINTS" id="PR01590">
    <property type="entry name" value="HTHFIS"/>
</dbReference>
<dbReference type="EMBL" id="LS992241">
    <property type="protein sequence ID" value="SYX84924.1"/>
    <property type="molecule type" value="Genomic_DNA"/>
</dbReference>
<dbReference type="Proteomes" id="UP000304148">
    <property type="component" value="Chromosome"/>
</dbReference>
<dbReference type="Pfam" id="PF13426">
    <property type="entry name" value="PAS_9"/>
    <property type="match status" value="1"/>
</dbReference>
<dbReference type="GO" id="GO:0006355">
    <property type="term" value="P:regulation of DNA-templated transcription"/>
    <property type="evidence" value="ECO:0007669"/>
    <property type="project" value="InterPro"/>
</dbReference>
<dbReference type="InterPro" id="IPR002197">
    <property type="entry name" value="HTH_Fis"/>
</dbReference>
<evidence type="ECO:0000256" key="2">
    <source>
        <dbReference type="ARBA" id="ARBA00022840"/>
    </source>
</evidence>
<dbReference type="Gene3D" id="3.40.50.300">
    <property type="entry name" value="P-loop containing nucleotide triphosphate hydrolases"/>
    <property type="match status" value="1"/>
</dbReference>